<dbReference type="RefSeq" id="XP_047781242.1">
    <property type="nucleotide sequence ID" value="XM_047923220.1"/>
</dbReference>
<reference evidence="1 2" key="1">
    <citation type="journal article" date="2021" name="Environ. Microbiol.">
        <title>Gene family expansions and transcriptome signatures uncover fungal adaptations to wood decay.</title>
        <authorList>
            <person name="Hage H."/>
            <person name="Miyauchi S."/>
            <person name="Viragh M."/>
            <person name="Drula E."/>
            <person name="Min B."/>
            <person name="Chaduli D."/>
            <person name="Navarro D."/>
            <person name="Favel A."/>
            <person name="Norest M."/>
            <person name="Lesage-Meessen L."/>
            <person name="Balint B."/>
            <person name="Merenyi Z."/>
            <person name="de Eugenio L."/>
            <person name="Morin E."/>
            <person name="Martinez A.T."/>
            <person name="Baldrian P."/>
            <person name="Stursova M."/>
            <person name="Martinez M.J."/>
            <person name="Novotny C."/>
            <person name="Magnuson J.K."/>
            <person name="Spatafora J.W."/>
            <person name="Maurice S."/>
            <person name="Pangilinan J."/>
            <person name="Andreopoulos W."/>
            <person name="LaButti K."/>
            <person name="Hundley H."/>
            <person name="Na H."/>
            <person name="Kuo A."/>
            <person name="Barry K."/>
            <person name="Lipzen A."/>
            <person name="Henrissat B."/>
            <person name="Riley R."/>
            <person name="Ahrendt S."/>
            <person name="Nagy L.G."/>
            <person name="Grigoriev I.V."/>
            <person name="Martin F."/>
            <person name="Rosso M.N."/>
        </authorList>
    </citation>
    <scope>NUCLEOTIDE SEQUENCE [LARGE SCALE GENOMIC DNA]</scope>
    <source>
        <strain evidence="1 2">CIRM-BRFM 1785</strain>
    </source>
</reference>
<dbReference type="PANTHER" id="PTHR34129">
    <property type="entry name" value="BLR1139 PROTEIN"/>
    <property type="match status" value="1"/>
</dbReference>
<sequence>MATTGDAKPTYIYKLIPSSAPPPDHPLPAVLPVSELDQSSGFIHLSTSRQVPNTLKFFFADELRVHVLRLAYDPLEEKKLIRWEDPKAEVCGPRGGEGMFPHLYNGLKLGKDEVDSVATWERRDGEGWEDVTGREQSWLIY</sequence>
<dbReference type="SUPFAM" id="SSF56399">
    <property type="entry name" value="ADP-ribosylation"/>
    <property type="match status" value="1"/>
</dbReference>
<dbReference type="Pfam" id="PF06108">
    <property type="entry name" value="DUF952"/>
    <property type="match status" value="1"/>
</dbReference>
<protein>
    <recommendedName>
        <fullName evidence="3">DUF952 domain-containing protein</fullName>
    </recommendedName>
</protein>
<dbReference type="EMBL" id="JADCUA010000006">
    <property type="protein sequence ID" value="KAH9839487.1"/>
    <property type="molecule type" value="Genomic_DNA"/>
</dbReference>
<comment type="caution">
    <text evidence="1">The sequence shown here is derived from an EMBL/GenBank/DDBJ whole genome shotgun (WGS) entry which is preliminary data.</text>
</comment>
<evidence type="ECO:0008006" key="3">
    <source>
        <dbReference type="Google" id="ProtNLM"/>
    </source>
</evidence>
<keyword evidence="2" id="KW-1185">Reference proteome</keyword>
<accession>A0ABQ8KME7</accession>
<organism evidence="1 2">
    <name type="scientific">Rhodofomes roseus</name>
    <dbReference type="NCBI Taxonomy" id="34475"/>
    <lineage>
        <taxon>Eukaryota</taxon>
        <taxon>Fungi</taxon>
        <taxon>Dikarya</taxon>
        <taxon>Basidiomycota</taxon>
        <taxon>Agaricomycotina</taxon>
        <taxon>Agaricomycetes</taxon>
        <taxon>Polyporales</taxon>
        <taxon>Rhodofomes</taxon>
    </lineage>
</organism>
<dbReference type="Proteomes" id="UP000814176">
    <property type="component" value="Unassembled WGS sequence"/>
</dbReference>
<dbReference type="Gene3D" id="3.20.170.20">
    <property type="entry name" value="Protein of unknown function DUF952"/>
    <property type="match status" value="1"/>
</dbReference>
<evidence type="ECO:0000313" key="2">
    <source>
        <dbReference type="Proteomes" id="UP000814176"/>
    </source>
</evidence>
<evidence type="ECO:0000313" key="1">
    <source>
        <dbReference type="EMBL" id="KAH9839487.1"/>
    </source>
</evidence>
<dbReference type="GeneID" id="72003952"/>
<dbReference type="PANTHER" id="PTHR34129:SF1">
    <property type="entry name" value="DUF952 DOMAIN-CONTAINING PROTEIN"/>
    <property type="match status" value="1"/>
</dbReference>
<proteinExistence type="predicted"/>
<name>A0ABQ8KME7_9APHY</name>
<gene>
    <name evidence="1" type="ORF">C8Q71DRAFT_749699</name>
</gene>
<dbReference type="InterPro" id="IPR009297">
    <property type="entry name" value="DUF952"/>
</dbReference>